<dbReference type="PRINTS" id="PR01434">
    <property type="entry name" value="NADHDHGNASE5"/>
</dbReference>
<dbReference type="GO" id="GO:0042773">
    <property type="term" value="P:ATP synthesis coupled electron transport"/>
    <property type="evidence" value="ECO:0007669"/>
    <property type="project" value="InterPro"/>
</dbReference>
<keyword evidence="6 9" id="KW-0472">Membrane</keyword>
<dbReference type="EC" id="7.1.1.2" evidence="2"/>
<evidence type="ECO:0000313" key="11">
    <source>
        <dbReference type="EMBL" id="AIZ58133.2"/>
    </source>
</evidence>
<dbReference type="GO" id="GO:0003954">
    <property type="term" value="F:NADH dehydrogenase activity"/>
    <property type="evidence" value="ECO:0007669"/>
    <property type="project" value="TreeGrafter"/>
</dbReference>
<evidence type="ECO:0000256" key="5">
    <source>
        <dbReference type="ARBA" id="ARBA00022989"/>
    </source>
</evidence>
<keyword evidence="3" id="KW-0813">Transport</keyword>
<feature type="transmembrane region" description="Helical" evidence="9">
    <location>
        <begin position="233"/>
        <end position="254"/>
    </location>
</feature>
<evidence type="ECO:0000256" key="3">
    <source>
        <dbReference type="ARBA" id="ARBA00022660"/>
    </source>
</evidence>
<feature type="domain" description="NADH:quinone oxidoreductase/Mrp antiporter transmembrane" evidence="10">
    <location>
        <begin position="103"/>
        <end position="375"/>
    </location>
</feature>
<evidence type="ECO:0000256" key="7">
    <source>
        <dbReference type="ARBA" id="ARBA00031027"/>
    </source>
</evidence>
<dbReference type="InterPro" id="IPR003945">
    <property type="entry name" value="NU5C-like"/>
</dbReference>
<feature type="transmembrane region" description="Helical" evidence="9">
    <location>
        <begin position="20"/>
        <end position="37"/>
    </location>
</feature>
<comment type="catalytic activity">
    <reaction evidence="8">
        <text>a ubiquinone + NADH + 5 H(+)(in) = a ubiquinol + NAD(+) + 4 H(+)(out)</text>
        <dbReference type="Rhea" id="RHEA:29091"/>
        <dbReference type="Rhea" id="RHEA-COMP:9565"/>
        <dbReference type="Rhea" id="RHEA-COMP:9566"/>
        <dbReference type="ChEBI" id="CHEBI:15378"/>
        <dbReference type="ChEBI" id="CHEBI:16389"/>
        <dbReference type="ChEBI" id="CHEBI:17976"/>
        <dbReference type="ChEBI" id="CHEBI:57540"/>
        <dbReference type="ChEBI" id="CHEBI:57945"/>
        <dbReference type="EC" id="7.1.1.2"/>
    </reaction>
</comment>
<feature type="transmembrane region" description="Helical" evidence="9">
    <location>
        <begin position="207"/>
        <end position="227"/>
    </location>
</feature>
<evidence type="ECO:0000256" key="9">
    <source>
        <dbReference type="SAM" id="Phobius"/>
    </source>
</evidence>
<dbReference type="AlphaFoldDB" id="A0A0A7LK42"/>
<dbReference type="GO" id="GO:0008137">
    <property type="term" value="F:NADH dehydrogenase (ubiquinone) activity"/>
    <property type="evidence" value="ECO:0007669"/>
    <property type="project" value="UniProtKB-EC"/>
</dbReference>
<dbReference type="Pfam" id="PF00361">
    <property type="entry name" value="Proton_antipo_M"/>
    <property type="match status" value="1"/>
</dbReference>
<keyword evidence="3" id="KW-0249">Electron transport</keyword>
<keyword evidence="5 9" id="KW-1133">Transmembrane helix</keyword>
<evidence type="ECO:0000259" key="10">
    <source>
        <dbReference type="Pfam" id="PF00361"/>
    </source>
</evidence>
<feature type="transmembrane region" description="Helical" evidence="9">
    <location>
        <begin position="361"/>
        <end position="382"/>
    </location>
</feature>
<feature type="transmembrane region" description="Helical" evidence="9">
    <location>
        <begin position="435"/>
        <end position="452"/>
    </location>
</feature>
<evidence type="ECO:0000256" key="1">
    <source>
        <dbReference type="ARBA" id="ARBA00004141"/>
    </source>
</evidence>
<keyword evidence="3" id="KW-0679">Respiratory chain</keyword>
<feature type="transmembrane region" description="Helical" evidence="9">
    <location>
        <begin position="501"/>
        <end position="521"/>
    </location>
</feature>
<dbReference type="InterPro" id="IPR001750">
    <property type="entry name" value="ND/Mrp_TM"/>
</dbReference>
<dbReference type="PANTHER" id="PTHR42829:SF2">
    <property type="entry name" value="NADH-UBIQUINONE OXIDOREDUCTASE CHAIN 5"/>
    <property type="match status" value="1"/>
</dbReference>
<reference evidence="11" key="1">
    <citation type="journal article" date="2014" name="Mar. Genomics">
        <title>Comparison of whole mitochondrial genome sequences from two clades of the invasive ascidian, Didemnum vexillum.</title>
        <authorList>
            <person name="Smith K.F."/>
            <person name="Abbott C.L."/>
            <person name="Saito Y."/>
            <person name="Fidler A.E."/>
        </authorList>
    </citation>
    <scope>NUCLEOTIDE SEQUENCE</scope>
    <source>
        <strain evidence="11">Clade B</strain>
    </source>
</reference>
<geneLocation type="mitochondrion" evidence="11"/>
<evidence type="ECO:0000256" key="8">
    <source>
        <dbReference type="ARBA" id="ARBA00049551"/>
    </source>
</evidence>
<evidence type="ECO:0000256" key="6">
    <source>
        <dbReference type="ARBA" id="ARBA00023136"/>
    </source>
</evidence>
<feature type="transmembrane region" description="Helical" evidence="9">
    <location>
        <begin position="52"/>
        <end position="72"/>
    </location>
</feature>
<comment type="subcellular location">
    <subcellularLocation>
        <location evidence="1">Membrane</location>
        <topology evidence="1">Multi-pass membrane protein</topology>
    </subcellularLocation>
</comment>
<organism evidence="11">
    <name type="scientific">Didemnum vexillum</name>
    <dbReference type="NCBI Taxonomy" id="516032"/>
    <lineage>
        <taxon>Eukaryota</taxon>
        <taxon>Metazoa</taxon>
        <taxon>Chordata</taxon>
        <taxon>Tunicata</taxon>
        <taxon>Ascidiacea</taxon>
        <taxon>Aplousobranchia</taxon>
        <taxon>Didemnidae</taxon>
        <taxon>Didemnum</taxon>
    </lineage>
</organism>
<dbReference type="GO" id="GO:0016020">
    <property type="term" value="C:membrane"/>
    <property type="evidence" value="ECO:0007669"/>
    <property type="project" value="UniProtKB-SubCell"/>
</dbReference>
<evidence type="ECO:0000256" key="4">
    <source>
        <dbReference type="ARBA" id="ARBA00022692"/>
    </source>
</evidence>
<feature type="transmembrane region" description="Helical" evidence="9">
    <location>
        <begin position="84"/>
        <end position="102"/>
    </location>
</feature>
<accession>A0A0A7LK42</accession>
<feature type="transmembrane region" description="Helical" evidence="9">
    <location>
        <begin position="148"/>
        <end position="164"/>
    </location>
</feature>
<keyword evidence="11" id="KW-0496">Mitochondrion</keyword>
<protein>
    <recommendedName>
        <fullName evidence="2">NADH:ubiquinone reductase (H(+)-translocating)</fullName>
        <ecNumber evidence="2">7.1.1.2</ecNumber>
    </recommendedName>
    <alternativeName>
        <fullName evidence="7">NADH dehydrogenase subunit 5</fullName>
    </alternativeName>
</protein>
<evidence type="ECO:0000256" key="2">
    <source>
        <dbReference type="ARBA" id="ARBA00012944"/>
    </source>
</evidence>
<keyword evidence="4 9" id="KW-0812">Transmembrane</keyword>
<dbReference type="GO" id="GO:0015990">
    <property type="term" value="P:electron transport coupled proton transport"/>
    <property type="evidence" value="ECO:0007669"/>
    <property type="project" value="TreeGrafter"/>
</dbReference>
<feature type="transmembrane region" description="Helical" evidence="9">
    <location>
        <begin position="328"/>
        <end position="349"/>
    </location>
</feature>
<gene>
    <name evidence="11" type="primary">NAD5</name>
</gene>
<feature type="transmembrane region" description="Helical" evidence="9">
    <location>
        <begin position="170"/>
        <end position="195"/>
    </location>
</feature>
<name>A0A0A7LK42_9ASCI</name>
<proteinExistence type="predicted"/>
<dbReference type="EMBL" id="KM259617">
    <property type="protein sequence ID" value="AIZ58133.2"/>
    <property type="molecule type" value="Genomic_DNA"/>
</dbReference>
<dbReference type="PANTHER" id="PTHR42829">
    <property type="entry name" value="NADH-UBIQUINONE OXIDOREDUCTASE CHAIN 5"/>
    <property type="match status" value="1"/>
</dbReference>
<feature type="transmembrane region" description="Helical" evidence="9">
    <location>
        <begin position="402"/>
        <end position="423"/>
    </location>
</feature>
<sequence length="522" mass="63190">MMQMFMVTFVFLNEFNKKKMKIFFFYMILNFFFIFMYKKNIFMMFNMFFFDWYSTIFMFVLLNVGFYIFFYSKWYFVSEIKKNMFLLYLSLFMMFMFMFFIFNSLMFMLLGWEGIGMMSYLLINWWCGRNEAGIGGMQAVIYNRLGDFFIYLMLIMIFNFNILMNGKGNFIYFFFFFFCFSMIAKSSLFFFHPWLPNAMEGPTPVSSLLHSSTMVVAGVFLFIRFSVFFNNYLLNFMGFIGGLTMLYGGICSLGQSDMKKIIAYSTTSQLGFMIMMVTFLGPYYGMMFLVFHAFFKSLMFMMSGLYIHESNGIQNKYKMNLFNSKISSVFFIFSLLSLMGLPFFSGYFSKDLILENIWGEVMNIFVIFIFFFGCIFTISYSFKLMSFFKIKFMVKYANMNSFFWMIFLGFFLFMNSFFFKYLILNEVFLNIFKKMSTVFLFLMGFFFMKFFNFKMNNIGFYNPIVHRIFNMFNKILTKYSFFLEYKWLESKFLFGKLPLFYGFKFIFFTIVIFMIYMFMYIM</sequence>